<protein>
    <submittedName>
        <fullName evidence="2">Uncharacterized protein</fullName>
    </submittedName>
</protein>
<accession>A0A1B9FSW9</accession>
<evidence type="ECO:0000313" key="2">
    <source>
        <dbReference type="EMBL" id="OCF21871.1"/>
    </source>
</evidence>
<dbReference type="OrthoDB" id="10579231at2759"/>
<reference evidence="2" key="2">
    <citation type="submission" date="2014-01" db="EMBL/GenBank/DDBJ databases">
        <title>Evolution of pathogenesis and genome organization in the Tremellales.</title>
        <authorList>
            <person name="Cuomo C."/>
            <person name="Litvintseva A."/>
            <person name="Heitman J."/>
            <person name="Chen Y."/>
            <person name="Sun S."/>
            <person name="Springer D."/>
            <person name="Dromer F."/>
            <person name="Young S."/>
            <person name="Zeng Q."/>
            <person name="Chapman S."/>
            <person name="Gujja S."/>
            <person name="Saif S."/>
            <person name="Birren B."/>
        </authorList>
    </citation>
    <scope>NUCLEOTIDE SEQUENCE</scope>
    <source>
        <strain evidence="2">CBS 10118</strain>
    </source>
</reference>
<sequence length="400" mass="46754">MTPLTRDTQHRPNKKLKSNPTEEKEEEEEDVCACSICHQAGVSIWRPLTTTKPSDQCRCTICTRQKTLPPPSKLGLICQRLPGCLCRTCDGQRARIRISNLIKRVPLKIWSNVWEYLESSELSKFFHTSATPKLYRRIIITDPSQLFYGLDHIPGNGRLSRLEMLNSIRYLRFAYDFIKVQPDNQWADQHLSFRPHEFIPNLFRNIRCFSDSIKQLETFNKKKARNHDAPFEPGLFSNVKTVSFGYRQKLYFPDFKCFHNYLKYIRESNTNDSHDLSHLLNKVKTVSVDWVEMIERSMKPLHICREVANGPLRFGFSTKYTSEEYNRSLGHLPETSTIHFSSRDLKSGLKPYLLSGTSNRLILEDISLEEFWDTYSDEDEDQEGEEDDQDDRHLALKAFN</sequence>
<feature type="compositionally biased region" description="Acidic residues" evidence="1">
    <location>
        <begin position="376"/>
        <end position="389"/>
    </location>
</feature>
<feature type="region of interest" description="Disordered" evidence="1">
    <location>
        <begin position="1"/>
        <end position="24"/>
    </location>
</feature>
<proteinExistence type="predicted"/>
<dbReference type="EMBL" id="KI894026">
    <property type="protein sequence ID" value="OCF21871.1"/>
    <property type="molecule type" value="Genomic_DNA"/>
</dbReference>
<dbReference type="GeneID" id="30213049"/>
<dbReference type="RefSeq" id="XP_019042941.2">
    <property type="nucleotide sequence ID" value="XM_019195228.2"/>
</dbReference>
<dbReference type="VEuPathDB" id="FungiDB:I302_08650"/>
<dbReference type="AlphaFoldDB" id="A0A1B9FSW9"/>
<reference evidence="2" key="1">
    <citation type="submission" date="2013-07" db="EMBL/GenBank/DDBJ databases">
        <title>The Genome Sequence of Cryptococcus bestiolae CBS10118.</title>
        <authorList>
            <consortium name="The Broad Institute Genome Sequencing Platform"/>
            <person name="Cuomo C."/>
            <person name="Litvintseva A."/>
            <person name="Chen Y."/>
            <person name="Heitman J."/>
            <person name="Sun S."/>
            <person name="Springer D."/>
            <person name="Dromer F."/>
            <person name="Young S.K."/>
            <person name="Zeng Q."/>
            <person name="Gargeya S."/>
            <person name="Fitzgerald M."/>
            <person name="Abouelleil A."/>
            <person name="Alvarado L."/>
            <person name="Berlin A.M."/>
            <person name="Chapman S.B."/>
            <person name="Dewar J."/>
            <person name="Goldberg J."/>
            <person name="Griggs A."/>
            <person name="Gujja S."/>
            <person name="Hansen M."/>
            <person name="Howarth C."/>
            <person name="Imamovic A."/>
            <person name="Larimer J."/>
            <person name="McCowan C."/>
            <person name="Murphy C."/>
            <person name="Pearson M."/>
            <person name="Priest M."/>
            <person name="Roberts A."/>
            <person name="Saif S."/>
            <person name="Shea T."/>
            <person name="Sykes S."/>
            <person name="Wortman J."/>
            <person name="Nusbaum C."/>
            <person name="Birren B."/>
        </authorList>
    </citation>
    <scope>NUCLEOTIDE SEQUENCE [LARGE SCALE GENOMIC DNA]</scope>
    <source>
        <strain evidence="2">CBS 10118</strain>
    </source>
</reference>
<feature type="region of interest" description="Disordered" evidence="1">
    <location>
        <begin position="376"/>
        <end position="400"/>
    </location>
</feature>
<organism evidence="2">
    <name type="scientific">Kwoniella bestiolae CBS 10118</name>
    <dbReference type="NCBI Taxonomy" id="1296100"/>
    <lineage>
        <taxon>Eukaryota</taxon>
        <taxon>Fungi</taxon>
        <taxon>Dikarya</taxon>
        <taxon>Basidiomycota</taxon>
        <taxon>Agaricomycotina</taxon>
        <taxon>Tremellomycetes</taxon>
        <taxon>Tremellales</taxon>
        <taxon>Cryptococcaceae</taxon>
        <taxon>Kwoniella</taxon>
    </lineage>
</organism>
<gene>
    <name evidence="2" type="ORF">I302_08650</name>
</gene>
<name>A0A1B9FSW9_9TREE</name>
<dbReference type="KEGG" id="kbi:30213049"/>
<evidence type="ECO:0000256" key="1">
    <source>
        <dbReference type="SAM" id="MobiDB-lite"/>
    </source>
</evidence>